<reference evidence="1 2" key="1">
    <citation type="submission" date="2019-03" db="EMBL/GenBank/DDBJ databases">
        <title>Draft genome sequences of novel Actinobacteria.</title>
        <authorList>
            <person name="Sahin N."/>
            <person name="Ay H."/>
            <person name="Saygin H."/>
        </authorList>
    </citation>
    <scope>NUCLEOTIDE SEQUENCE [LARGE SCALE GENOMIC DNA]</scope>
    <source>
        <strain evidence="1 2">KC712</strain>
    </source>
</reference>
<dbReference type="EMBL" id="SMKP01000220">
    <property type="protein sequence ID" value="TDD11318.1"/>
    <property type="molecule type" value="Genomic_DNA"/>
</dbReference>
<proteinExistence type="predicted"/>
<organism evidence="1 2">
    <name type="scientific">Nonomuraea diastatica</name>
    <dbReference type="NCBI Taxonomy" id="1848329"/>
    <lineage>
        <taxon>Bacteria</taxon>
        <taxon>Bacillati</taxon>
        <taxon>Actinomycetota</taxon>
        <taxon>Actinomycetes</taxon>
        <taxon>Streptosporangiales</taxon>
        <taxon>Streptosporangiaceae</taxon>
        <taxon>Nonomuraea</taxon>
    </lineage>
</organism>
<gene>
    <name evidence="1" type="ORF">E1294_45310</name>
</gene>
<keyword evidence="2" id="KW-1185">Reference proteome</keyword>
<evidence type="ECO:0000313" key="2">
    <source>
        <dbReference type="Proteomes" id="UP000294543"/>
    </source>
</evidence>
<dbReference type="Proteomes" id="UP000294543">
    <property type="component" value="Unassembled WGS sequence"/>
</dbReference>
<accession>A0A4R4VYW4</accession>
<dbReference type="RefSeq" id="WP_132517883.1">
    <property type="nucleotide sequence ID" value="NZ_SMKP01000220.1"/>
</dbReference>
<protein>
    <submittedName>
        <fullName evidence="1">Uncharacterized protein</fullName>
    </submittedName>
</protein>
<sequence>MNELTADTIVEKMAAYMPDKPDEEFVDANGNCATTSCGPPPRGTSGQAASTGARWARSGTRCCVCART</sequence>
<name>A0A4R4VYW4_9ACTN</name>
<comment type="caution">
    <text evidence="1">The sequence shown here is derived from an EMBL/GenBank/DDBJ whole genome shotgun (WGS) entry which is preliminary data.</text>
</comment>
<evidence type="ECO:0000313" key="1">
    <source>
        <dbReference type="EMBL" id="TDD11318.1"/>
    </source>
</evidence>
<dbReference type="AlphaFoldDB" id="A0A4R4VYW4"/>